<evidence type="ECO:0008006" key="3">
    <source>
        <dbReference type="Google" id="ProtNLM"/>
    </source>
</evidence>
<reference evidence="1 2" key="1">
    <citation type="submission" date="2024-03" db="EMBL/GenBank/DDBJ databases">
        <title>Chitinophaga caseinilytica sp. nov., a casein hydrolysing bacterium isolated from forest soil.</title>
        <authorList>
            <person name="Lee D.S."/>
            <person name="Han D.M."/>
            <person name="Baek J.H."/>
            <person name="Choi D.G."/>
            <person name="Jeon J.H."/>
            <person name="Jeon C.O."/>
        </authorList>
    </citation>
    <scope>NUCLEOTIDE SEQUENCE [LARGE SCALE GENOMIC DNA]</scope>
    <source>
        <strain evidence="1 2">KACC 19118</strain>
    </source>
</reference>
<accession>A0ABZ2ZDX6</accession>
<dbReference type="RefSeq" id="WP_341843502.1">
    <property type="nucleotide sequence ID" value="NZ_CP149792.1"/>
</dbReference>
<gene>
    <name evidence="1" type="ORF">WJU22_12180</name>
</gene>
<name>A0ABZ2ZDX6_9BACT</name>
<protein>
    <recommendedName>
        <fullName evidence="3">Alpha/beta hydrolase</fullName>
    </recommendedName>
</protein>
<dbReference type="NCBIfam" id="NF047580">
    <property type="entry name" value="BPSS1187_fam"/>
    <property type="match status" value="1"/>
</dbReference>
<dbReference type="EMBL" id="CP150096">
    <property type="protein sequence ID" value="WZN48926.1"/>
    <property type="molecule type" value="Genomic_DNA"/>
</dbReference>
<dbReference type="PROSITE" id="PS51257">
    <property type="entry name" value="PROKAR_LIPOPROTEIN"/>
    <property type="match status" value="1"/>
</dbReference>
<proteinExistence type="predicted"/>
<dbReference type="InterPro" id="IPR029058">
    <property type="entry name" value="AB_hydrolase_fold"/>
</dbReference>
<dbReference type="Proteomes" id="UP001449657">
    <property type="component" value="Chromosome"/>
</dbReference>
<keyword evidence="2" id="KW-1185">Reference proteome</keyword>
<sequence length="304" mass="33777">MIRPLILCALLSFGCTKPSERTTPSGLREHIVPPSTANSNIKTYNDPNYAYVVPDNKRRNQLLLFLPGTGAEPKNYRKFIRLAAEKGYHAIGLMYPNKPAVNELCAGSADITAHSRARLEIIDGTDRHPGVTVDRTHCIIQRLTDLLHYLDKTYPDENWAQFLAGNQPAWEKVLAAGHSQGAGHAGVMGKHYPLRRVILFSGIDFLTDGQIPDWVQNTTRHNIYYALHHEKDELLDINIVKSGWTHLGMTPPVSADSPIPPTAQTLITTATPALLLPLRFHNMTAVDVFAPASIADNAWLHFLQ</sequence>
<evidence type="ECO:0000313" key="1">
    <source>
        <dbReference type="EMBL" id="WZN48926.1"/>
    </source>
</evidence>
<dbReference type="Gene3D" id="3.40.50.1820">
    <property type="entry name" value="alpha/beta hydrolase"/>
    <property type="match status" value="1"/>
</dbReference>
<dbReference type="SUPFAM" id="SSF53474">
    <property type="entry name" value="alpha/beta-Hydrolases"/>
    <property type="match status" value="1"/>
</dbReference>
<evidence type="ECO:0000313" key="2">
    <source>
        <dbReference type="Proteomes" id="UP001449657"/>
    </source>
</evidence>
<dbReference type="InterPro" id="IPR058180">
    <property type="entry name" value="BPSS1187-like"/>
</dbReference>
<organism evidence="1 2">
    <name type="scientific">Chitinophaga caseinilytica</name>
    <dbReference type="NCBI Taxonomy" id="2267521"/>
    <lineage>
        <taxon>Bacteria</taxon>
        <taxon>Pseudomonadati</taxon>
        <taxon>Bacteroidota</taxon>
        <taxon>Chitinophagia</taxon>
        <taxon>Chitinophagales</taxon>
        <taxon>Chitinophagaceae</taxon>
        <taxon>Chitinophaga</taxon>
    </lineage>
</organism>